<reference evidence="7 8" key="1">
    <citation type="submission" date="2017-03" db="EMBL/GenBank/DDBJ databases">
        <title>An alternative strategy for trypanosome survival in the mammalian bloodstream revealed through genome and transcriptome analysis of the ubiquitous bovine parasite Trypanosoma (Megatrypanum) theileri.</title>
        <authorList>
            <person name="Kelly S."/>
            <person name="Ivens A."/>
            <person name="Mott A."/>
            <person name="O'Neill E."/>
            <person name="Emms D."/>
            <person name="Macleod O."/>
            <person name="Voorheis P."/>
            <person name="Matthews J."/>
            <person name="Matthews K."/>
            <person name="Carrington M."/>
        </authorList>
    </citation>
    <scope>NUCLEOTIDE SEQUENCE [LARGE SCALE GENOMIC DNA]</scope>
    <source>
        <strain evidence="7">Edinburgh</strain>
    </source>
</reference>
<proteinExistence type="inferred from homology"/>
<sequence>MLCLTRFRACMKKNVFLDLVKDLRYRTEAPIADCSAALKETGGDIEKAMAVLRKKGAATAMKKGSRVTEQGSVVACIGGAFGAAVITVCSETDFAARSIQFQNACAKVKGKMQTKIIDSKGAILADPAEAHRSLVESTTDELRATIAVLGENVTIKSVQPLRLAPHVTERISIGSYTHGVLDVPDVGRIAGLVAVSCVDPAVSVEPSTLVDVARHFVACSGAEGNYVHQNFFGTEETVGQWLKRHGLRFSSSTVVEFGKDPIIHTAQQPRTNSN</sequence>
<dbReference type="OrthoDB" id="277235at2759"/>
<comment type="function">
    <text evidence="5">Associates with the EF-Tu.GDP complex and induces the exchange of GDP to GTP. It remains bound to the aminoacyl-tRNA.EF-Tu.GTP complex up to the GTP hydrolysis stage on the ribosome.</text>
</comment>
<comment type="caution">
    <text evidence="7">The sequence shown here is derived from an EMBL/GenBank/DDBJ whole genome shotgun (WGS) entry which is preliminary data.</text>
</comment>
<protein>
    <recommendedName>
        <fullName evidence="5">Elongation factor Ts, mitochondrial</fullName>
        <shortName evidence="5">EF-Ts</shortName>
        <shortName evidence="5">EF-TsMt</shortName>
    </recommendedName>
</protein>
<dbReference type="GeneID" id="39984196"/>
<gene>
    <name evidence="7" type="ORF">TM35_000091770</name>
</gene>
<dbReference type="InterPro" id="IPR009060">
    <property type="entry name" value="UBA-like_sf"/>
</dbReference>
<accession>A0A1X0NZK8</accession>
<evidence type="ECO:0000256" key="4">
    <source>
        <dbReference type="ARBA" id="ARBA00023128"/>
    </source>
</evidence>
<dbReference type="GO" id="GO:0005739">
    <property type="term" value="C:mitochondrion"/>
    <property type="evidence" value="ECO:0007669"/>
    <property type="project" value="UniProtKB-SubCell"/>
</dbReference>
<dbReference type="SUPFAM" id="SSF54713">
    <property type="entry name" value="Elongation factor Ts (EF-Ts), dimerisation domain"/>
    <property type="match status" value="1"/>
</dbReference>
<dbReference type="PANTHER" id="PTHR11741:SF0">
    <property type="entry name" value="ELONGATION FACTOR TS, MITOCHONDRIAL"/>
    <property type="match status" value="1"/>
</dbReference>
<dbReference type="PANTHER" id="PTHR11741">
    <property type="entry name" value="ELONGATION FACTOR TS"/>
    <property type="match status" value="1"/>
</dbReference>
<evidence type="ECO:0000313" key="8">
    <source>
        <dbReference type="Proteomes" id="UP000192257"/>
    </source>
</evidence>
<dbReference type="AlphaFoldDB" id="A0A1X0NZK8"/>
<dbReference type="GO" id="GO:0070125">
    <property type="term" value="P:mitochondrial translational elongation"/>
    <property type="evidence" value="ECO:0007669"/>
    <property type="project" value="TreeGrafter"/>
</dbReference>
<evidence type="ECO:0000259" key="6">
    <source>
        <dbReference type="Pfam" id="PF00889"/>
    </source>
</evidence>
<dbReference type="EMBL" id="NBCO01000009">
    <property type="protein sequence ID" value="ORC90127.1"/>
    <property type="molecule type" value="Genomic_DNA"/>
</dbReference>
<dbReference type="FunFam" id="1.10.8.10:FF:000001">
    <property type="entry name" value="Elongation factor Ts"/>
    <property type="match status" value="1"/>
</dbReference>
<dbReference type="STRING" id="67003.A0A1X0NZK8"/>
<dbReference type="RefSeq" id="XP_028884193.1">
    <property type="nucleotide sequence ID" value="XM_029024416.1"/>
</dbReference>
<dbReference type="Proteomes" id="UP000192257">
    <property type="component" value="Unassembled WGS sequence"/>
</dbReference>
<dbReference type="InterPro" id="IPR001816">
    <property type="entry name" value="Transl_elong_EFTs/EF1B"/>
</dbReference>
<dbReference type="Pfam" id="PF00889">
    <property type="entry name" value="EF_TS"/>
    <property type="match status" value="1"/>
</dbReference>
<keyword evidence="2 5" id="KW-0251">Elongation factor</keyword>
<keyword evidence="3 5" id="KW-0648">Protein biosynthesis</keyword>
<comment type="subcellular location">
    <subcellularLocation>
        <location evidence="5">Mitochondrion</location>
    </subcellularLocation>
</comment>
<dbReference type="VEuPathDB" id="TriTrypDB:TM35_000091770"/>
<organism evidence="7 8">
    <name type="scientific">Trypanosoma theileri</name>
    <dbReference type="NCBI Taxonomy" id="67003"/>
    <lineage>
        <taxon>Eukaryota</taxon>
        <taxon>Discoba</taxon>
        <taxon>Euglenozoa</taxon>
        <taxon>Kinetoplastea</taxon>
        <taxon>Metakinetoplastina</taxon>
        <taxon>Trypanosomatida</taxon>
        <taxon>Trypanosomatidae</taxon>
        <taxon>Trypanosoma</taxon>
    </lineage>
</organism>
<dbReference type="InterPro" id="IPR014039">
    <property type="entry name" value="Transl_elong_EFTs/EF1B_dimer"/>
</dbReference>
<dbReference type="Gene3D" id="1.10.8.10">
    <property type="entry name" value="DNA helicase RuvA subunit, C-terminal domain"/>
    <property type="match status" value="1"/>
</dbReference>
<dbReference type="SUPFAM" id="SSF46934">
    <property type="entry name" value="UBA-like"/>
    <property type="match status" value="1"/>
</dbReference>
<evidence type="ECO:0000256" key="2">
    <source>
        <dbReference type="ARBA" id="ARBA00022768"/>
    </source>
</evidence>
<dbReference type="HAMAP" id="MF_00050">
    <property type="entry name" value="EF_Ts"/>
    <property type="match status" value="1"/>
</dbReference>
<comment type="similarity">
    <text evidence="1 5">Belongs to the EF-Ts family.</text>
</comment>
<name>A0A1X0NZK8_9TRYP</name>
<feature type="domain" description="Translation elongation factor EFTs/EF1B dimerisation" evidence="6">
    <location>
        <begin position="83"/>
        <end position="220"/>
    </location>
</feature>
<evidence type="ECO:0000256" key="1">
    <source>
        <dbReference type="ARBA" id="ARBA00005532"/>
    </source>
</evidence>
<evidence type="ECO:0000256" key="3">
    <source>
        <dbReference type="ARBA" id="ARBA00022917"/>
    </source>
</evidence>
<dbReference type="GO" id="GO:0003746">
    <property type="term" value="F:translation elongation factor activity"/>
    <property type="evidence" value="ECO:0007669"/>
    <property type="project" value="UniProtKB-UniRule"/>
</dbReference>
<evidence type="ECO:0000256" key="5">
    <source>
        <dbReference type="HAMAP-Rule" id="MF_03135"/>
    </source>
</evidence>
<keyword evidence="4 5" id="KW-0496">Mitochondrion</keyword>
<dbReference type="InterPro" id="IPR036402">
    <property type="entry name" value="EF-Ts_dimer_sf"/>
</dbReference>
<keyword evidence="8" id="KW-1185">Reference proteome</keyword>
<evidence type="ECO:0000313" key="7">
    <source>
        <dbReference type="EMBL" id="ORC90127.1"/>
    </source>
</evidence>
<dbReference type="Gene3D" id="3.30.479.20">
    <property type="entry name" value="Elongation factor Ts, dimerisation domain"/>
    <property type="match status" value="1"/>
</dbReference>